<feature type="region of interest" description="Disordered" evidence="1">
    <location>
        <begin position="199"/>
        <end position="239"/>
    </location>
</feature>
<gene>
    <name evidence="2" type="ORF">CR513_59417</name>
</gene>
<keyword evidence="3" id="KW-1185">Reference proteome</keyword>
<feature type="non-terminal residue" evidence="2">
    <location>
        <position position="1"/>
    </location>
</feature>
<dbReference type="Proteomes" id="UP000257109">
    <property type="component" value="Unassembled WGS sequence"/>
</dbReference>
<reference evidence="2" key="1">
    <citation type="submission" date="2018-05" db="EMBL/GenBank/DDBJ databases">
        <title>Draft genome of Mucuna pruriens seed.</title>
        <authorList>
            <person name="Nnadi N.E."/>
            <person name="Vos R."/>
            <person name="Hasami M.H."/>
            <person name="Devisetty U.K."/>
            <person name="Aguiy J.C."/>
        </authorList>
    </citation>
    <scope>NUCLEOTIDE SEQUENCE [LARGE SCALE GENOMIC DNA]</scope>
    <source>
        <strain evidence="2">JCA_2017</strain>
    </source>
</reference>
<comment type="caution">
    <text evidence="2">The sequence shown here is derived from an EMBL/GenBank/DDBJ whole genome shotgun (WGS) entry which is preliminary data.</text>
</comment>
<dbReference type="AlphaFoldDB" id="A0A371E8B3"/>
<organism evidence="2 3">
    <name type="scientific">Mucuna pruriens</name>
    <name type="common">Velvet bean</name>
    <name type="synonym">Dolichos pruriens</name>
    <dbReference type="NCBI Taxonomy" id="157652"/>
    <lineage>
        <taxon>Eukaryota</taxon>
        <taxon>Viridiplantae</taxon>
        <taxon>Streptophyta</taxon>
        <taxon>Embryophyta</taxon>
        <taxon>Tracheophyta</taxon>
        <taxon>Spermatophyta</taxon>
        <taxon>Magnoliopsida</taxon>
        <taxon>eudicotyledons</taxon>
        <taxon>Gunneridae</taxon>
        <taxon>Pentapetalae</taxon>
        <taxon>rosids</taxon>
        <taxon>fabids</taxon>
        <taxon>Fabales</taxon>
        <taxon>Fabaceae</taxon>
        <taxon>Papilionoideae</taxon>
        <taxon>50 kb inversion clade</taxon>
        <taxon>NPAAA clade</taxon>
        <taxon>indigoferoid/millettioid clade</taxon>
        <taxon>Phaseoleae</taxon>
        <taxon>Mucuna</taxon>
    </lineage>
</organism>
<name>A0A371E8B3_MUCPR</name>
<dbReference type="OrthoDB" id="1460577at2759"/>
<sequence>MASAICRQGPWNVEVLPCRLDKPICGRPVARETTFFYLCDTFPFKSGICLSFTQFEQAVLRLEKVGWSSLSNRVRRLLLKSFRESYKFFKDRFFRVYHCNFRPNLLVDPIGEPFSHFLGPCHRPLYPFRTQSHEEENAPLTTSTQPTITDAPTVQVVSAHPIVVSHPQPAISTEDILVLQVASTPLIVVSNPQPTTFIEDVPASEDSKPIDTTTSCEGASRKRPREVIEETSGEVASPTTEDWRSIVVSHLDNPSVWNRKFPLFDVVDHHMATSLDIDTVDILRLPNGLKMLQAYSSYSFVLAQTLERRFGELGSLSKKLAEAAHKFQEENMKLKVALHVVEESL</sequence>
<dbReference type="EMBL" id="QJKJ01015593">
    <property type="protein sequence ID" value="RDX62270.1"/>
    <property type="molecule type" value="Genomic_DNA"/>
</dbReference>
<evidence type="ECO:0000256" key="1">
    <source>
        <dbReference type="SAM" id="MobiDB-lite"/>
    </source>
</evidence>
<proteinExistence type="predicted"/>
<evidence type="ECO:0000313" key="3">
    <source>
        <dbReference type="Proteomes" id="UP000257109"/>
    </source>
</evidence>
<protein>
    <submittedName>
        <fullName evidence="2">Uncharacterized protein</fullName>
    </submittedName>
</protein>
<accession>A0A371E8B3</accession>
<evidence type="ECO:0000313" key="2">
    <source>
        <dbReference type="EMBL" id="RDX62270.1"/>
    </source>
</evidence>